<comment type="caution">
    <text evidence="2">The sequence shown here is derived from an EMBL/GenBank/DDBJ whole genome shotgun (WGS) entry which is preliminary data.</text>
</comment>
<dbReference type="InterPro" id="IPR017850">
    <property type="entry name" value="Alkaline_phosphatase_core_sf"/>
</dbReference>
<sequence>MTTIKKFLSGVAVAGLVAGMGAAVGTPAGLSATTADWLLAAEHVLLIGTDGTNLSKILEYAYNEDSGFKTAMDQGITGATSEVNHTTISGPSWSTILTGVWDDKHGVINNVFESSPYNSWPTVFNLLEYHNPNIETSVIADWDYINDIGAAGGYGADNNLFVPFQNSWADTDAEVTAQTIAQILATTTNPNIDTFMFSYQVQVDEAGHGFGGGSAEYQQAVINVGDNIQAILAAVAQAKAATGDDWSIIITTDHGHQQSLGFGHGFQSPNETSQFVIFDQAGDHATDGSQNLNYSIADITPTILSLFGVPMRSDFDGVSMANDPTVLNGIVEPTDLKQALTDAIAMFGYPNIGNDLALGLRTVIATIPYLLNGVVTDIDKFLQGIVDQDIFLISGLAQFAQQVNDFVGGLIVDSTQLVAHGVAYLTGSGVIAPTDPPLPQPGSSEFTGIESLLADHSVSAPDLGDSDLSGLLDALVG</sequence>
<evidence type="ECO:0000313" key="3">
    <source>
        <dbReference type="Proteomes" id="UP000036464"/>
    </source>
</evidence>
<dbReference type="Proteomes" id="UP000036464">
    <property type="component" value="Unassembled WGS sequence"/>
</dbReference>
<keyword evidence="3" id="KW-1185">Reference proteome</keyword>
<dbReference type="SUPFAM" id="SSF53649">
    <property type="entry name" value="Alkaline phosphatase-like"/>
    <property type="match status" value="1"/>
</dbReference>
<gene>
    <name evidence="2" type="ORF">ABW16_16745</name>
</gene>
<keyword evidence="1" id="KW-0732">Signal</keyword>
<feature type="chain" id="PRO_5046735433" evidence="1">
    <location>
        <begin position="23"/>
        <end position="477"/>
    </location>
</feature>
<dbReference type="PANTHER" id="PTHR10151">
    <property type="entry name" value="ECTONUCLEOTIDE PYROPHOSPHATASE/PHOSPHODIESTERASE"/>
    <property type="match status" value="1"/>
</dbReference>
<reference evidence="2 3" key="1">
    <citation type="submission" date="2015-05" db="EMBL/GenBank/DDBJ databases">
        <title>Genome sequence of Mycobacterium heraklionense Davo strain.</title>
        <authorList>
            <person name="Greninger A.L."/>
            <person name="Cunningham G."/>
            <person name="Miller S."/>
        </authorList>
    </citation>
    <scope>NUCLEOTIDE SEQUENCE [LARGE SCALE GENOMIC DNA]</scope>
    <source>
        <strain evidence="2 3">Davo</strain>
    </source>
</reference>
<proteinExistence type="predicted"/>
<name>A0ABR5FCF9_9MYCO</name>
<dbReference type="EMBL" id="LDPO01000015">
    <property type="protein sequence ID" value="KLO27249.1"/>
    <property type="molecule type" value="Genomic_DNA"/>
</dbReference>
<evidence type="ECO:0000256" key="1">
    <source>
        <dbReference type="SAM" id="SignalP"/>
    </source>
</evidence>
<organism evidence="2 3">
    <name type="scientific">Mycolicibacter heraklionensis</name>
    <dbReference type="NCBI Taxonomy" id="512402"/>
    <lineage>
        <taxon>Bacteria</taxon>
        <taxon>Bacillati</taxon>
        <taxon>Actinomycetota</taxon>
        <taxon>Actinomycetes</taxon>
        <taxon>Mycobacteriales</taxon>
        <taxon>Mycobacteriaceae</taxon>
        <taxon>Mycolicibacter</taxon>
    </lineage>
</organism>
<evidence type="ECO:0000313" key="2">
    <source>
        <dbReference type="EMBL" id="KLO27249.1"/>
    </source>
</evidence>
<dbReference type="PANTHER" id="PTHR10151:SF120">
    <property type="entry name" value="BIS(5'-ADENOSYL)-TRIPHOSPHATASE"/>
    <property type="match status" value="1"/>
</dbReference>
<dbReference type="RefSeq" id="WP_047320321.1">
    <property type="nucleotide sequence ID" value="NZ_LDPO01000015.1"/>
</dbReference>
<protein>
    <submittedName>
        <fullName evidence="2">Phosphodiesterase</fullName>
    </submittedName>
</protein>
<dbReference type="InterPro" id="IPR002591">
    <property type="entry name" value="Phosphodiest/P_Trfase"/>
</dbReference>
<dbReference type="Gene3D" id="3.40.720.10">
    <property type="entry name" value="Alkaline Phosphatase, subunit A"/>
    <property type="match status" value="2"/>
</dbReference>
<feature type="signal peptide" evidence="1">
    <location>
        <begin position="1"/>
        <end position="22"/>
    </location>
</feature>
<accession>A0ABR5FCF9</accession>
<dbReference type="Pfam" id="PF01663">
    <property type="entry name" value="Phosphodiest"/>
    <property type="match status" value="1"/>
</dbReference>